<evidence type="ECO:0000313" key="3">
    <source>
        <dbReference type="Proteomes" id="UP000249696"/>
    </source>
</evidence>
<dbReference type="Proteomes" id="UP000249696">
    <property type="component" value="Unassembled WGS sequence"/>
</dbReference>
<evidence type="ECO:0000313" key="2">
    <source>
        <dbReference type="EMBL" id="RAJ04620.1"/>
    </source>
</evidence>
<feature type="chain" id="PRO_5016346527" evidence="1">
    <location>
        <begin position="24"/>
        <end position="387"/>
    </location>
</feature>
<keyword evidence="3" id="KW-1185">Reference proteome</keyword>
<keyword evidence="1" id="KW-0732">Signal</keyword>
<organism evidence="2 3">
    <name type="scientific">Arenibacter echinorum</name>
    <dbReference type="NCBI Taxonomy" id="440515"/>
    <lineage>
        <taxon>Bacteria</taxon>
        <taxon>Pseudomonadati</taxon>
        <taxon>Bacteroidota</taxon>
        <taxon>Flavobacteriia</taxon>
        <taxon>Flavobacteriales</taxon>
        <taxon>Flavobacteriaceae</taxon>
        <taxon>Arenibacter</taxon>
    </lineage>
</organism>
<comment type="caution">
    <text evidence="2">The sequence shown here is derived from an EMBL/GenBank/DDBJ whole genome shotgun (WGS) entry which is preliminary data.</text>
</comment>
<name>A0A327QJZ3_9FLAO</name>
<protein>
    <submittedName>
        <fullName evidence="2">Gliding motility-associated-like protein</fullName>
    </submittedName>
</protein>
<evidence type="ECO:0000256" key="1">
    <source>
        <dbReference type="SAM" id="SignalP"/>
    </source>
</evidence>
<dbReference type="EMBL" id="QLLN01000018">
    <property type="protein sequence ID" value="RAJ04620.1"/>
    <property type="molecule type" value="Genomic_DNA"/>
</dbReference>
<gene>
    <name evidence="2" type="ORF">LV92_04388</name>
</gene>
<feature type="signal peptide" evidence="1">
    <location>
        <begin position="1"/>
        <end position="23"/>
    </location>
</feature>
<sequence>MGPKNMKNLIYILALLLPLEIQAQTALYNSGNIRIHEQGQIGFHTNLINNASFDQNLGLAGFYGSGMISVSGAFMPVFFDTEIANDNGVMLNTGMSVSSNTNFIAGNFVTPRQQQDIYFNFLQDAFYVGESDLSKVDGYVTINNEQNFIFPVGDSEQLRSLTLNSTGTNSFAKCAYYRESPTNPTTFPESFDPTKKPRTMGDISEVEFWHLEGSVSSSIQISWNERSNIAALTEDVAKIIPVGWSIAGRSWVNLGAASVVGDLTQGFLISENFVPDDYAIITFASEATAKELLTLDNYLVTPNGDGVNDALYIEELELSDDDTISIFNRQGQKVYEEDNYTNGFTGYSNVDNLVINRAAGLPNGIYFYIIAMKDLKLNYQGFLYLEH</sequence>
<proteinExistence type="predicted"/>
<dbReference type="Pfam" id="PF13585">
    <property type="entry name" value="CHU_C"/>
    <property type="match status" value="1"/>
</dbReference>
<dbReference type="AlphaFoldDB" id="A0A327QJZ3"/>
<reference evidence="2 3" key="1">
    <citation type="submission" date="2018-06" db="EMBL/GenBank/DDBJ databases">
        <title>Genomic Encyclopedia of Archaeal and Bacterial Type Strains, Phase II (KMG-II): from individual species to whole genera.</title>
        <authorList>
            <person name="Goeker M."/>
        </authorList>
    </citation>
    <scope>NUCLEOTIDE SEQUENCE [LARGE SCALE GENOMIC DNA]</scope>
    <source>
        <strain evidence="2 3">DSM 23522</strain>
    </source>
</reference>
<accession>A0A327QJZ3</accession>